<keyword evidence="4" id="KW-1185">Reference proteome</keyword>
<organism evidence="3 4">
    <name type="scientific">Thelonectria olida</name>
    <dbReference type="NCBI Taxonomy" id="1576542"/>
    <lineage>
        <taxon>Eukaryota</taxon>
        <taxon>Fungi</taxon>
        <taxon>Dikarya</taxon>
        <taxon>Ascomycota</taxon>
        <taxon>Pezizomycotina</taxon>
        <taxon>Sordariomycetes</taxon>
        <taxon>Hypocreomycetidae</taxon>
        <taxon>Hypocreales</taxon>
        <taxon>Nectriaceae</taxon>
        <taxon>Thelonectria</taxon>
    </lineage>
</organism>
<feature type="compositionally biased region" description="Low complexity" evidence="1">
    <location>
        <begin position="32"/>
        <end position="52"/>
    </location>
</feature>
<dbReference type="AlphaFoldDB" id="A0A9P8VT46"/>
<name>A0A9P8VT46_9HYPO</name>
<protein>
    <recommendedName>
        <fullName evidence="2">PD-(D/E)XK nuclease-like domain-containing protein</fullName>
    </recommendedName>
</protein>
<reference evidence="3 4" key="1">
    <citation type="journal article" date="2021" name="Nat. Commun.">
        <title>Genetic determinants of endophytism in the Arabidopsis root mycobiome.</title>
        <authorList>
            <person name="Mesny F."/>
            <person name="Miyauchi S."/>
            <person name="Thiergart T."/>
            <person name="Pickel B."/>
            <person name="Atanasova L."/>
            <person name="Karlsson M."/>
            <person name="Huettel B."/>
            <person name="Barry K.W."/>
            <person name="Haridas S."/>
            <person name="Chen C."/>
            <person name="Bauer D."/>
            <person name="Andreopoulos W."/>
            <person name="Pangilinan J."/>
            <person name="LaButti K."/>
            <person name="Riley R."/>
            <person name="Lipzen A."/>
            <person name="Clum A."/>
            <person name="Drula E."/>
            <person name="Henrissat B."/>
            <person name="Kohler A."/>
            <person name="Grigoriev I.V."/>
            <person name="Martin F.M."/>
            <person name="Hacquard S."/>
        </authorList>
    </citation>
    <scope>NUCLEOTIDE SEQUENCE [LARGE SCALE GENOMIC DNA]</scope>
    <source>
        <strain evidence="3 4">MPI-CAGE-CH-0241</strain>
    </source>
</reference>
<dbReference type="InterPro" id="IPR046797">
    <property type="entry name" value="PDDEXK_12"/>
</dbReference>
<dbReference type="Pfam" id="PF20516">
    <property type="entry name" value="PDDEXK_12"/>
    <property type="match status" value="1"/>
</dbReference>
<proteinExistence type="predicted"/>
<evidence type="ECO:0000313" key="3">
    <source>
        <dbReference type="EMBL" id="KAH6874080.1"/>
    </source>
</evidence>
<evidence type="ECO:0000313" key="4">
    <source>
        <dbReference type="Proteomes" id="UP000777438"/>
    </source>
</evidence>
<gene>
    <name evidence="3" type="ORF">B0T10DRAFT_533104</name>
</gene>
<comment type="caution">
    <text evidence="3">The sequence shown here is derived from an EMBL/GenBank/DDBJ whole genome shotgun (WGS) entry which is preliminary data.</text>
</comment>
<sequence length="392" mass="43768">MPSTPKRRRTEGGPSVPLDPDATPRPGTRSITADSSLSGSMSDTSSLSGASSPKKQMMNLRLSNAGVVYKSLNERTAPPVAEMLFRTMSDIGRGFDILPESLQTTITQKLKERGMESRRWGHSFKPVGEGDVLPGRIPSFEEVDRVFVEAQECEDFRHEESAWNAQVHLRLLEGIFKTPQGRLCDEFGSVSCTSARPHREFKPSASTAKMIDICIFASLEPDTDMTRAVTEFSKLTPTLSINHTDFEPIQHRPLLLSIETKRPGVDGDKAQLQIGVWHAAQWAFLRWAVGHRLRRRIAQGLGAPTTDDDLRKVEHAVLARLGFLPGVIVQGHRWHLVLSTYGEDGKTTLWAEWEIGSTKSLQDIYAVVAGVRELTAWGRDVYMPWLRENILD</sequence>
<dbReference type="EMBL" id="JAGPYM010000042">
    <property type="protein sequence ID" value="KAH6874080.1"/>
    <property type="molecule type" value="Genomic_DNA"/>
</dbReference>
<accession>A0A9P8VT46</accession>
<evidence type="ECO:0000256" key="1">
    <source>
        <dbReference type="SAM" id="MobiDB-lite"/>
    </source>
</evidence>
<dbReference type="Proteomes" id="UP000777438">
    <property type="component" value="Unassembled WGS sequence"/>
</dbReference>
<evidence type="ECO:0000259" key="2">
    <source>
        <dbReference type="Pfam" id="PF20516"/>
    </source>
</evidence>
<feature type="domain" description="PD-(D/E)XK nuclease-like" evidence="2">
    <location>
        <begin position="114"/>
        <end position="382"/>
    </location>
</feature>
<feature type="region of interest" description="Disordered" evidence="1">
    <location>
        <begin position="1"/>
        <end position="55"/>
    </location>
</feature>
<dbReference type="OrthoDB" id="4161186at2759"/>